<keyword evidence="5" id="KW-1185">Reference proteome</keyword>
<reference evidence="4 5" key="1">
    <citation type="submission" date="2021-01" db="EMBL/GenBank/DDBJ databases">
        <title>Genome public.</title>
        <authorList>
            <person name="Liu C."/>
            <person name="Sun Q."/>
        </authorList>
    </citation>
    <scope>NUCLEOTIDE SEQUENCE [LARGE SCALE GENOMIC DNA]</scope>
    <source>
        <strain evidence="4 5">JC656</strain>
    </source>
</reference>
<name>A0ABS1K0X5_9MICC</name>
<dbReference type="RefSeq" id="WP_189695331.1">
    <property type="nucleotide sequence ID" value="NZ_BNCM01000023.1"/>
</dbReference>
<dbReference type="PANTHER" id="PTHR43639:SF1">
    <property type="entry name" value="SHORT-CHAIN DEHYDROGENASE_REDUCTASE FAMILY PROTEIN"/>
    <property type="match status" value="1"/>
</dbReference>
<proteinExistence type="inferred from homology"/>
<evidence type="ECO:0000256" key="1">
    <source>
        <dbReference type="ARBA" id="ARBA00006484"/>
    </source>
</evidence>
<gene>
    <name evidence="4" type="ORF">JJE72_06300</name>
</gene>
<dbReference type="InterPro" id="IPR002347">
    <property type="entry name" value="SDR_fam"/>
</dbReference>
<comment type="caution">
    <text evidence="4">The sequence shown here is derived from an EMBL/GenBank/DDBJ whole genome shotgun (WGS) entry which is preliminary data.</text>
</comment>
<dbReference type="InterPro" id="IPR020904">
    <property type="entry name" value="Sc_DH/Rdtase_CS"/>
</dbReference>
<evidence type="ECO:0000313" key="4">
    <source>
        <dbReference type="EMBL" id="MBL0705118.1"/>
    </source>
</evidence>
<dbReference type="Proteomes" id="UP000639051">
    <property type="component" value="Unassembled WGS sequence"/>
</dbReference>
<dbReference type="SUPFAM" id="SSF51735">
    <property type="entry name" value="NAD(P)-binding Rossmann-fold domains"/>
    <property type="match status" value="1"/>
</dbReference>
<evidence type="ECO:0000313" key="5">
    <source>
        <dbReference type="Proteomes" id="UP000639051"/>
    </source>
</evidence>
<dbReference type="CDD" id="cd05233">
    <property type="entry name" value="SDR_c"/>
    <property type="match status" value="1"/>
</dbReference>
<dbReference type="InterPro" id="IPR057326">
    <property type="entry name" value="KR_dom"/>
</dbReference>
<dbReference type="PANTHER" id="PTHR43639">
    <property type="entry name" value="OXIDOREDUCTASE, SHORT-CHAIN DEHYDROGENASE/REDUCTASE FAMILY (AFU_ORTHOLOGUE AFUA_5G02870)"/>
    <property type="match status" value="1"/>
</dbReference>
<feature type="domain" description="Ketoreductase" evidence="3">
    <location>
        <begin position="5"/>
        <end position="183"/>
    </location>
</feature>
<evidence type="ECO:0000256" key="2">
    <source>
        <dbReference type="ARBA" id="ARBA00023002"/>
    </source>
</evidence>
<dbReference type="PROSITE" id="PS00061">
    <property type="entry name" value="ADH_SHORT"/>
    <property type="match status" value="1"/>
</dbReference>
<dbReference type="Pfam" id="PF13561">
    <property type="entry name" value="adh_short_C2"/>
    <property type="match status" value="1"/>
</dbReference>
<dbReference type="Gene3D" id="3.40.50.720">
    <property type="entry name" value="NAD(P)-binding Rossmann-like Domain"/>
    <property type="match status" value="1"/>
</dbReference>
<sequence>MSDESHILVSGATGVVGAAVTRYLLRRGHRVIASYAHSASAAEALQSAARPDCLETIRADLTDPHGIAGLIDELDAREIRVAGFVHAAALVDHTATVDLEPVRFAEVLAVNVTAAYALARALSTRRILKSVVLLSSIGSEFAGLGSVAYTTSKGAVDALTRSLASELAPVRVNAVAPGVVRSHRTSEEPIFSSSEFTSRIPLGDLVDPIALSEVVAFLLGPEARAMTGQIVRVDGGHSLRLL</sequence>
<keyword evidence="2" id="KW-0560">Oxidoreductase</keyword>
<dbReference type="PRINTS" id="PR00081">
    <property type="entry name" value="GDHRDH"/>
</dbReference>
<accession>A0ABS1K0X5</accession>
<dbReference type="InterPro" id="IPR036291">
    <property type="entry name" value="NAD(P)-bd_dom_sf"/>
</dbReference>
<protein>
    <submittedName>
        <fullName evidence="4">SDR family oxidoreductase</fullName>
    </submittedName>
</protein>
<dbReference type="EMBL" id="JAERRC010000019">
    <property type="protein sequence ID" value="MBL0705118.1"/>
    <property type="molecule type" value="Genomic_DNA"/>
</dbReference>
<evidence type="ECO:0000259" key="3">
    <source>
        <dbReference type="SMART" id="SM00822"/>
    </source>
</evidence>
<comment type="similarity">
    <text evidence="1">Belongs to the short-chain dehydrogenases/reductases (SDR) family.</text>
</comment>
<organism evidence="4 5">
    <name type="scientific">Sinomonas cellulolyticus</name>
    <dbReference type="NCBI Taxonomy" id="2801916"/>
    <lineage>
        <taxon>Bacteria</taxon>
        <taxon>Bacillati</taxon>
        <taxon>Actinomycetota</taxon>
        <taxon>Actinomycetes</taxon>
        <taxon>Micrococcales</taxon>
        <taxon>Micrococcaceae</taxon>
        <taxon>Sinomonas</taxon>
    </lineage>
</organism>
<dbReference type="SMART" id="SM00822">
    <property type="entry name" value="PKS_KR"/>
    <property type="match status" value="1"/>
</dbReference>